<feature type="domain" description="Reductase C-terminal" evidence="6">
    <location>
        <begin position="321"/>
        <end position="409"/>
    </location>
</feature>
<comment type="caution">
    <text evidence="7">The sequence shown here is derived from an EMBL/GenBank/DDBJ whole genome shotgun (WGS) entry which is preliminary data.</text>
</comment>
<dbReference type="EMBL" id="JAUOZU010000019">
    <property type="protein sequence ID" value="MDO6966564.1"/>
    <property type="molecule type" value="Genomic_DNA"/>
</dbReference>
<reference evidence="7" key="2">
    <citation type="submission" date="2023-07" db="EMBL/GenBank/DDBJ databases">
        <authorList>
            <person name="Shen H."/>
        </authorList>
    </citation>
    <scope>NUCLEOTIDE SEQUENCE</scope>
    <source>
        <strain evidence="7">TNR-22</strain>
    </source>
</reference>
<dbReference type="InterPro" id="IPR036188">
    <property type="entry name" value="FAD/NAD-bd_sf"/>
</dbReference>
<evidence type="ECO:0000256" key="3">
    <source>
        <dbReference type="ARBA" id="ARBA00022827"/>
    </source>
</evidence>
<dbReference type="PANTHER" id="PTHR43557:SF2">
    <property type="entry name" value="RIESKE DOMAIN-CONTAINING PROTEIN-RELATED"/>
    <property type="match status" value="1"/>
</dbReference>
<keyword evidence="8" id="KW-1185">Reference proteome</keyword>
<accession>A0ABT8YT88</accession>
<keyword evidence="4" id="KW-0560">Oxidoreductase</keyword>
<dbReference type="PRINTS" id="PR00411">
    <property type="entry name" value="PNDRDTASEI"/>
</dbReference>
<dbReference type="InterPro" id="IPR023753">
    <property type="entry name" value="FAD/NAD-binding_dom"/>
</dbReference>
<dbReference type="SUPFAM" id="SSF55424">
    <property type="entry name" value="FAD/NAD-linked reductases, dimerisation (C-terminal) domain"/>
    <property type="match status" value="1"/>
</dbReference>
<evidence type="ECO:0000259" key="5">
    <source>
        <dbReference type="Pfam" id="PF07992"/>
    </source>
</evidence>
<evidence type="ECO:0000256" key="1">
    <source>
        <dbReference type="ARBA" id="ARBA00001974"/>
    </source>
</evidence>
<comment type="cofactor">
    <cofactor evidence="1">
        <name>FAD</name>
        <dbReference type="ChEBI" id="CHEBI:57692"/>
    </cofactor>
</comment>
<dbReference type="InterPro" id="IPR028202">
    <property type="entry name" value="Reductase_C"/>
</dbReference>
<dbReference type="PRINTS" id="PR00368">
    <property type="entry name" value="FADPNR"/>
</dbReference>
<dbReference type="Proteomes" id="UP001174932">
    <property type="component" value="Unassembled WGS sequence"/>
</dbReference>
<dbReference type="Gene3D" id="3.50.50.60">
    <property type="entry name" value="FAD/NAD(P)-binding domain"/>
    <property type="match status" value="2"/>
</dbReference>
<sequence>MKSDGPIVIIGAGEAGATLAAELARRGHSAPIHLVGAEDCAPYERPPLSKAHLEPGEAARAVPLFAGGEMPDTIIHHRGVQALRIDRAARRVELSDGQRLDYGRLVLATGAASRRLPIAEGIAGIRYLRTLREAQALRPLLVAGGPIAILGAGFIGLEVAAAARKHGADVTVIEPQARILARGVSASIADQVQQLHERNGVVFRLGTGVSAIDRSGDAIALIFSDGGTITAATVVIGIGAVPEVALAREAGLMVDNGIIVDARLETSDPAILAIGDCSSFPLSIYGGRRVRLESWRSARDQAAMAAALISGEAISEMPVPWFWSDQYDHGLQVAGLIDEGVTEISRRPGEDVLMSFHLAADGRLVAAQGFGPGQAVARDIRLAEMLIGRGARPDPAFLADPSNKLKSLL</sequence>
<dbReference type="SUPFAM" id="SSF51905">
    <property type="entry name" value="FAD/NAD(P)-binding domain"/>
    <property type="match status" value="1"/>
</dbReference>
<keyword evidence="2" id="KW-0285">Flavoprotein</keyword>
<dbReference type="Pfam" id="PF07992">
    <property type="entry name" value="Pyr_redox_2"/>
    <property type="match status" value="1"/>
</dbReference>
<proteinExistence type="predicted"/>
<feature type="domain" description="FAD/NAD(P)-binding" evidence="5">
    <location>
        <begin position="7"/>
        <end position="302"/>
    </location>
</feature>
<dbReference type="InterPro" id="IPR016156">
    <property type="entry name" value="FAD/NAD-linked_Rdtase_dimer_sf"/>
</dbReference>
<name>A0ABT8YT88_9HYPH</name>
<dbReference type="RefSeq" id="WP_304378492.1">
    <property type="nucleotide sequence ID" value="NZ_JAUOZU010000019.1"/>
</dbReference>
<evidence type="ECO:0000256" key="2">
    <source>
        <dbReference type="ARBA" id="ARBA00022630"/>
    </source>
</evidence>
<dbReference type="PANTHER" id="PTHR43557">
    <property type="entry name" value="APOPTOSIS-INDUCING FACTOR 1"/>
    <property type="match status" value="1"/>
</dbReference>
<evidence type="ECO:0000259" key="6">
    <source>
        <dbReference type="Pfam" id="PF14759"/>
    </source>
</evidence>
<protein>
    <submittedName>
        <fullName evidence="7">FAD-dependent oxidoreductase</fullName>
    </submittedName>
</protein>
<reference evidence="7" key="1">
    <citation type="journal article" date="2015" name="Int. J. Syst. Evol. Microbiol.">
        <title>Rhizobium alvei sp. nov., isolated from a freshwater river.</title>
        <authorList>
            <person name="Sheu S.Y."/>
            <person name="Huang H.W."/>
            <person name="Young C.C."/>
            <person name="Chen W.M."/>
        </authorList>
    </citation>
    <scope>NUCLEOTIDE SEQUENCE</scope>
    <source>
        <strain evidence="7">TNR-22</strain>
    </source>
</reference>
<evidence type="ECO:0000256" key="4">
    <source>
        <dbReference type="ARBA" id="ARBA00023002"/>
    </source>
</evidence>
<keyword evidence="3" id="KW-0274">FAD</keyword>
<gene>
    <name evidence="7" type="ORF">Q4481_21625</name>
</gene>
<organism evidence="7 8">
    <name type="scientific">Rhizobium alvei</name>
    <dbReference type="NCBI Taxonomy" id="1132659"/>
    <lineage>
        <taxon>Bacteria</taxon>
        <taxon>Pseudomonadati</taxon>
        <taxon>Pseudomonadota</taxon>
        <taxon>Alphaproteobacteria</taxon>
        <taxon>Hyphomicrobiales</taxon>
        <taxon>Rhizobiaceae</taxon>
        <taxon>Rhizobium/Agrobacterium group</taxon>
        <taxon>Rhizobium</taxon>
    </lineage>
</organism>
<evidence type="ECO:0000313" key="7">
    <source>
        <dbReference type="EMBL" id="MDO6966564.1"/>
    </source>
</evidence>
<dbReference type="Pfam" id="PF14759">
    <property type="entry name" value="Reductase_C"/>
    <property type="match status" value="1"/>
</dbReference>
<evidence type="ECO:0000313" key="8">
    <source>
        <dbReference type="Proteomes" id="UP001174932"/>
    </source>
</evidence>
<dbReference type="Gene3D" id="3.30.390.30">
    <property type="match status" value="1"/>
</dbReference>
<dbReference type="InterPro" id="IPR050446">
    <property type="entry name" value="FAD-oxidoreductase/Apoptosis"/>
</dbReference>